<dbReference type="GO" id="GO:0071555">
    <property type="term" value="P:cell wall organization"/>
    <property type="evidence" value="ECO:0007669"/>
    <property type="project" value="UniProtKB-KW"/>
</dbReference>
<dbReference type="Gene3D" id="2.160.20.10">
    <property type="entry name" value="Single-stranded right-handed beta-helix, Pectin lyase-like"/>
    <property type="match status" value="1"/>
</dbReference>
<evidence type="ECO:0000313" key="17">
    <source>
        <dbReference type="EMBL" id="TPX76544.1"/>
    </source>
</evidence>
<evidence type="ECO:0000256" key="16">
    <source>
        <dbReference type="SAM" id="SignalP"/>
    </source>
</evidence>
<dbReference type="STRING" id="246404.A0A507FJQ6"/>
<dbReference type="InterPro" id="IPR006626">
    <property type="entry name" value="PbH1"/>
</dbReference>
<comment type="subcellular location">
    <subcellularLocation>
        <location evidence="1">Secreted</location>
    </subcellularLocation>
</comment>
<keyword evidence="5 16" id="KW-0732">Signal</keyword>
<evidence type="ECO:0000256" key="6">
    <source>
        <dbReference type="ARBA" id="ARBA00022737"/>
    </source>
</evidence>
<keyword evidence="18" id="KW-1185">Reference proteome</keyword>
<dbReference type="InterPro" id="IPR000743">
    <property type="entry name" value="Glyco_hydro_28"/>
</dbReference>
<proteinExistence type="inferred from homology"/>
<accession>A0A507FJQ6</accession>
<dbReference type="InterPro" id="IPR012334">
    <property type="entry name" value="Pectin_lyas_fold"/>
</dbReference>
<keyword evidence="8" id="KW-1015">Disulfide bond</keyword>
<keyword evidence="9" id="KW-0325">Glycoprotein</keyword>
<evidence type="ECO:0000256" key="7">
    <source>
        <dbReference type="ARBA" id="ARBA00022801"/>
    </source>
</evidence>
<evidence type="ECO:0000256" key="9">
    <source>
        <dbReference type="ARBA" id="ARBA00023180"/>
    </source>
</evidence>
<evidence type="ECO:0000256" key="3">
    <source>
        <dbReference type="ARBA" id="ARBA00012736"/>
    </source>
</evidence>
<feature type="signal peptide" evidence="16">
    <location>
        <begin position="1"/>
        <end position="18"/>
    </location>
</feature>
<keyword evidence="6" id="KW-0677">Repeat</keyword>
<keyword evidence="4" id="KW-0964">Secreted</keyword>
<dbReference type="Proteomes" id="UP000320333">
    <property type="component" value="Unassembled WGS sequence"/>
</dbReference>
<feature type="compositionally biased region" description="Basic residues" evidence="15">
    <location>
        <begin position="37"/>
        <end position="47"/>
    </location>
</feature>
<comment type="similarity">
    <text evidence="2 14">Belongs to the glycosyl hydrolase 28 family.</text>
</comment>
<dbReference type="GO" id="GO:0045490">
    <property type="term" value="P:pectin catabolic process"/>
    <property type="evidence" value="ECO:0007669"/>
    <property type="project" value="TreeGrafter"/>
</dbReference>
<evidence type="ECO:0000256" key="2">
    <source>
        <dbReference type="ARBA" id="ARBA00008834"/>
    </source>
</evidence>
<feature type="chain" id="PRO_5021221246" description="endo-polygalacturonase" evidence="16">
    <location>
        <begin position="19"/>
        <end position="464"/>
    </location>
</feature>
<evidence type="ECO:0000256" key="8">
    <source>
        <dbReference type="ARBA" id="ARBA00023157"/>
    </source>
</evidence>
<comment type="caution">
    <text evidence="17">The sequence shown here is derived from an EMBL/GenBank/DDBJ whole genome shotgun (WGS) entry which is preliminary data.</text>
</comment>
<dbReference type="InterPro" id="IPR050434">
    <property type="entry name" value="Glycosyl_hydrlase_28"/>
</dbReference>
<evidence type="ECO:0000256" key="5">
    <source>
        <dbReference type="ARBA" id="ARBA00022729"/>
    </source>
</evidence>
<dbReference type="GO" id="GO:0005576">
    <property type="term" value="C:extracellular region"/>
    <property type="evidence" value="ECO:0007669"/>
    <property type="project" value="UniProtKB-SubCell"/>
</dbReference>
<dbReference type="OrthoDB" id="2131404at2759"/>
<comment type="function">
    <text evidence="13">Involved in maceration and soft-rotting of plant tissue. Hydrolyzes the 1,4-alpha glycosidic bonds of de-esterified pectate in the smooth region of the plant cell wall.</text>
</comment>
<dbReference type="PANTHER" id="PTHR31884:SF9">
    <property type="entry name" value="ENDOPOLYGALACTURONASE D-RELATED"/>
    <property type="match status" value="1"/>
</dbReference>
<feature type="compositionally biased region" description="Low complexity" evidence="15">
    <location>
        <begin position="86"/>
        <end position="112"/>
    </location>
</feature>
<name>A0A507FJQ6_9FUNG</name>
<dbReference type="EC" id="3.2.1.15" evidence="3"/>
<dbReference type="EMBL" id="QEAP01000044">
    <property type="protein sequence ID" value="TPX76544.1"/>
    <property type="molecule type" value="Genomic_DNA"/>
</dbReference>
<comment type="catalytic activity">
    <reaction evidence="12">
        <text>(1,4-alpha-D-galacturonosyl)n+m + H2O = (1,4-alpha-D-galacturonosyl)n + (1,4-alpha-D-galacturonosyl)m.</text>
        <dbReference type="EC" id="3.2.1.15"/>
    </reaction>
</comment>
<dbReference type="Pfam" id="PF00295">
    <property type="entry name" value="Glyco_hydro_28"/>
    <property type="match status" value="1"/>
</dbReference>
<gene>
    <name evidence="17" type="ORF">CcCBS67573_g02203</name>
</gene>
<evidence type="ECO:0000256" key="13">
    <source>
        <dbReference type="ARBA" id="ARBA00037707"/>
    </source>
</evidence>
<dbReference type="GO" id="GO:0004650">
    <property type="term" value="F:polygalacturonase activity"/>
    <property type="evidence" value="ECO:0007669"/>
    <property type="project" value="UniProtKB-EC"/>
</dbReference>
<sequence length="464" mass="47724">MKASIILFALLAAVSTSALPGKGHHCKTGQQTCTVGHHSKTKSHHTKSPLPATTAASIPTTAAANPPAKTPTPAKTSTPANPPAPAKTTVPANTPTPAKTAAPTNPTTPANPSYKDACVVKSYADFSTCVASKSATILIKGPFTVPAEKVIDLTKLAPNTHVVLSGTVKFAKSTTIDGDGLALLNLGGAGITFDSDPANPGVLDGNGQLYWDGKGGNGGVPKPKMFRSTATANSLIKDFTVLNAPVRVFSIGGSDTVFDNIKIDMSLGDTKGGHNTDGFDVSGNGITIQNSWVHNQDDCLAINKSTGKGVKFLNNVCIGGHGISISAKEGGIVENVLVKDCIVKQSTNAIRIKTLYKATSGHVSNVVYDNVSFEGITKIGLSIQQDYSNTGRTGNPISNMPITHVIFSNVTGTMAAGSNARSVDLMCAPGMCRDVQVTGLNIKAAAKNLPTVCKNVKPAGAGCP</sequence>
<keyword evidence="7 14" id="KW-0378">Hydrolase</keyword>
<dbReference type="SMART" id="SM00710">
    <property type="entry name" value="PbH1"/>
    <property type="match status" value="5"/>
</dbReference>
<organism evidence="17 18">
    <name type="scientific">Chytriomyces confervae</name>
    <dbReference type="NCBI Taxonomy" id="246404"/>
    <lineage>
        <taxon>Eukaryota</taxon>
        <taxon>Fungi</taxon>
        <taxon>Fungi incertae sedis</taxon>
        <taxon>Chytridiomycota</taxon>
        <taxon>Chytridiomycota incertae sedis</taxon>
        <taxon>Chytridiomycetes</taxon>
        <taxon>Chytridiales</taxon>
        <taxon>Chytriomycetaceae</taxon>
        <taxon>Chytriomyces</taxon>
    </lineage>
</organism>
<evidence type="ECO:0000256" key="14">
    <source>
        <dbReference type="RuleBase" id="RU361169"/>
    </source>
</evidence>
<evidence type="ECO:0000313" key="18">
    <source>
        <dbReference type="Proteomes" id="UP000320333"/>
    </source>
</evidence>
<feature type="region of interest" description="Disordered" evidence="15">
    <location>
        <begin position="20"/>
        <end position="112"/>
    </location>
</feature>
<evidence type="ECO:0000256" key="15">
    <source>
        <dbReference type="SAM" id="MobiDB-lite"/>
    </source>
</evidence>
<protein>
    <recommendedName>
        <fullName evidence="3">endo-polygalacturonase</fullName>
        <ecNumber evidence="3">3.2.1.15</ecNumber>
    </recommendedName>
</protein>
<evidence type="ECO:0000256" key="4">
    <source>
        <dbReference type="ARBA" id="ARBA00022525"/>
    </source>
</evidence>
<keyword evidence="11" id="KW-0961">Cell wall biogenesis/degradation</keyword>
<dbReference type="SUPFAM" id="SSF51126">
    <property type="entry name" value="Pectin lyase-like"/>
    <property type="match status" value="1"/>
</dbReference>
<keyword evidence="10 14" id="KW-0326">Glycosidase</keyword>
<dbReference type="PANTHER" id="PTHR31884">
    <property type="entry name" value="POLYGALACTURONASE"/>
    <property type="match status" value="1"/>
</dbReference>
<dbReference type="InterPro" id="IPR011050">
    <property type="entry name" value="Pectin_lyase_fold/virulence"/>
</dbReference>
<feature type="compositionally biased region" description="Low complexity" evidence="15">
    <location>
        <begin position="51"/>
        <end position="79"/>
    </location>
</feature>
<evidence type="ECO:0000256" key="1">
    <source>
        <dbReference type="ARBA" id="ARBA00004613"/>
    </source>
</evidence>
<evidence type="ECO:0000256" key="12">
    <source>
        <dbReference type="ARBA" id="ARBA00034074"/>
    </source>
</evidence>
<dbReference type="AlphaFoldDB" id="A0A507FJQ6"/>
<evidence type="ECO:0000256" key="11">
    <source>
        <dbReference type="ARBA" id="ARBA00023316"/>
    </source>
</evidence>
<evidence type="ECO:0000256" key="10">
    <source>
        <dbReference type="ARBA" id="ARBA00023295"/>
    </source>
</evidence>
<reference evidence="17 18" key="1">
    <citation type="journal article" date="2019" name="Sci. Rep.">
        <title>Comparative genomics of chytrid fungi reveal insights into the obligate biotrophic and pathogenic lifestyle of Synchytrium endobioticum.</title>
        <authorList>
            <person name="van de Vossenberg B.T.L.H."/>
            <person name="Warris S."/>
            <person name="Nguyen H.D.T."/>
            <person name="van Gent-Pelzer M.P.E."/>
            <person name="Joly D.L."/>
            <person name="van de Geest H.C."/>
            <person name="Bonants P.J.M."/>
            <person name="Smith D.S."/>
            <person name="Levesque C.A."/>
            <person name="van der Lee T.A.J."/>
        </authorList>
    </citation>
    <scope>NUCLEOTIDE SEQUENCE [LARGE SCALE GENOMIC DNA]</scope>
    <source>
        <strain evidence="17 18">CBS 675.73</strain>
    </source>
</reference>